<sequence length="61" mass="7037">WPFVKGFCCLPYTVCSQAERFLLFFGVVGLFWKIQSLFTVLFFPCTFNPEATTIVSVLYTL</sequence>
<reference evidence="2" key="1">
    <citation type="submission" date="2025-08" db="UniProtKB">
        <authorList>
            <consortium name="Ensembl"/>
        </authorList>
    </citation>
    <scope>IDENTIFICATION</scope>
</reference>
<evidence type="ECO:0000313" key="3">
    <source>
        <dbReference type="Proteomes" id="UP000694565"/>
    </source>
</evidence>
<reference evidence="2" key="2">
    <citation type="submission" date="2025-09" db="UniProtKB">
        <authorList>
            <consortium name="Ensembl"/>
        </authorList>
    </citation>
    <scope>IDENTIFICATION</scope>
</reference>
<proteinExistence type="predicted"/>
<evidence type="ECO:0000313" key="2">
    <source>
        <dbReference type="Ensembl" id="ENSCLMP00005049701.1"/>
    </source>
</evidence>
<organism evidence="2 3">
    <name type="scientific">Cyclopterus lumpus</name>
    <name type="common">Lumpsucker</name>
    <dbReference type="NCBI Taxonomy" id="8103"/>
    <lineage>
        <taxon>Eukaryota</taxon>
        <taxon>Metazoa</taxon>
        <taxon>Chordata</taxon>
        <taxon>Craniata</taxon>
        <taxon>Vertebrata</taxon>
        <taxon>Euteleostomi</taxon>
        <taxon>Actinopterygii</taxon>
        <taxon>Neopterygii</taxon>
        <taxon>Teleostei</taxon>
        <taxon>Neoteleostei</taxon>
        <taxon>Acanthomorphata</taxon>
        <taxon>Eupercaria</taxon>
        <taxon>Perciformes</taxon>
        <taxon>Cottioidei</taxon>
        <taxon>Cottales</taxon>
        <taxon>Cyclopteridae</taxon>
        <taxon>Cyclopterus</taxon>
    </lineage>
</organism>
<dbReference type="Ensembl" id="ENSCLMT00005051355.1">
    <property type="protein sequence ID" value="ENSCLMP00005049701.1"/>
    <property type="gene ID" value="ENSCLMG00005022612.1"/>
</dbReference>
<keyword evidence="1" id="KW-0472">Membrane</keyword>
<dbReference type="Proteomes" id="UP000694565">
    <property type="component" value="Unplaced"/>
</dbReference>
<evidence type="ECO:0000256" key="1">
    <source>
        <dbReference type="SAM" id="Phobius"/>
    </source>
</evidence>
<protein>
    <submittedName>
        <fullName evidence="2">Uncharacterized protein</fullName>
    </submittedName>
</protein>
<dbReference type="AlphaFoldDB" id="A0A8C3B194"/>
<keyword evidence="3" id="KW-1185">Reference proteome</keyword>
<feature type="transmembrane region" description="Helical" evidence="1">
    <location>
        <begin position="21"/>
        <end position="43"/>
    </location>
</feature>
<keyword evidence="1" id="KW-1133">Transmembrane helix</keyword>
<accession>A0A8C3B194</accession>
<keyword evidence="1" id="KW-0812">Transmembrane</keyword>
<name>A0A8C3B194_CYCLU</name>